<organism evidence="10 11">
    <name type="scientific">Acidaminobacter hydrogenoformans DSM 2784</name>
    <dbReference type="NCBI Taxonomy" id="1120920"/>
    <lineage>
        <taxon>Bacteria</taxon>
        <taxon>Bacillati</taxon>
        <taxon>Bacillota</taxon>
        <taxon>Clostridia</taxon>
        <taxon>Peptostreptococcales</taxon>
        <taxon>Acidaminobacteraceae</taxon>
        <taxon>Acidaminobacter</taxon>
    </lineage>
</organism>
<keyword evidence="3" id="KW-0997">Cell inner membrane</keyword>
<reference evidence="10 11" key="1">
    <citation type="submission" date="2016-10" db="EMBL/GenBank/DDBJ databases">
        <authorList>
            <person name="de Groot N.N."/>
        </authorList>
    </citation>
    <scope>NUCLEOTIDE SEQUENCE [LARGE SCALE GENOMIC DNA]</scope>
    <source>
        <strain evidence="10 11">DSM 2784</strain>
    </source>
</reference>
<evidence type="ECO:0000256" key="1">
    <source>
        <dbReference type="ARBA" id="ARBA00004651"/>
    </source>
</evidence>
<dbReference type="STRING" id="1120920.SAMN03080599_02398"/>
<evidence type="ECO:0000256" key="8">
    <source>
        <dbReference type="SAM" id="Phobius"/>
    </source>
</evidence>
<evidence type="ECO:0000313" key="11">
    <source>
        <dbReference type="Proteomes" id="UP000199208"/>
    </source>
</evidence>
<feature type="transmembrane region" description="Helical" evidence="8">
    <location>
        <begin position="118"/>
        <end position="138"/>
    </location>
</feature>
<name>A0A1G5S321_9FIRM</name>
<keyword evidence="5 8" id="KW-1133">Transmembrane helix</keyword>
<keyword evidence="11" id="KW-1185">Reference proteome</keyword>
<protein>
    <submittedName>
        <fullName evidence="10">Uncharacterized membrane protein YjjB, DUF3815 family</fullName>
    </submittedName>
</protein>
<dbReference type="GO" id="GO:0005886">
    <property type="term" value="C:plasma membrane"/>
    <property type="evidence" value="ECO:0007669"/>
    <property type="project" value="UniProtKB-SubCell"/>
</dbReference>
<dbReference type="Pfam" id="PF12821">
    <property type="entry name" value="ThrE_2"/>
    <property type="match status" value="1"/>
</dbReference>
<dbReference type="AlphaFoldDB" id="A0A1G5S321"/>
<evidence type="ECO:0000259" key="9">
    <source>
        <dbReference type="Pfam" id="PF12821"/>
    </source>
</evidence>
<dbReference type="InterPro" id="IPR050539">
    <property type="entry name" value="ThrE_Dicarb/AminoAcid_Exp"/>
</dbReference>
<evidence type="ECO:0000256" key="7">
    <source>
        <dbReference type="ARBA" id="ARBA00034125"/>
    </source>
</evidence>
<accession>A0A1G5S321</accession>
<keyword evidence="2" id="KW-1003">Cell membrane</keyword>
<evidence type="ECO:0000256" key="6">
    <source>
        <dbReference type="ARBA" id="ARBA00023136"/>
    </source>
</evidence>
<dbReference type="OrthoDB" id="9810047at2"/>
<feature type="transmembrane region" description="Helical" evidence="8">
    <location>
        <begin position="78"/>
        <end position="98"/>
    </location>
</feature>
<dbReference type="RefSeq" id="WP_092591825.1">
    <property type="nucleotide sequence ID" value="NZ_FMWL01000014.1"/>
</dbReference>
<comment type="subcellular location">
    <subcellularLocation>
        <location evidence="1">Cell membrane</location>
        <topology evidence="1">Multi-pass membrane protein</topology>
    </subcellularLocation>
</comment>
<sequence>MILLTSVLTSFLATLGFAVLFNTPRRHLFTASANGAMGWALYTQITLLGGSTIFATFVGAMTLGLAGELLANYFRKPATVFIVPAIIPFVPGYGIFYTMESIMGQNYSEAVSKGAESFLIAVAIASGLIVSSTMGKFIRTYKSKRRATKV</sequence>
<evidence type="ECO:0000313" key="10">
    <source>
        <dbReference type="EMBL" id="SCZ80706.1"/>
    </source>
</evidence>
<dbReference type="PANTHER" id="PTHR34390">
    <property type="entry name" value="UPF0442 PROTEIN YJJB-RELATED"/>
    <property type="match status" value="1"/>
</dbReference>
<dbReference type="Proteomes" id="UP000199208">
    <property type="component" value="Unassembled WGS sequence"/>
</dbReference>
<keyword evidence="6 8" id="KW-0472">Membrane</keyword>
<evidence type="ECO:0000256" key="3">
    <source>
        <dbReference type="ARBA" id="ARBA00022519"/>
    </source>
</evidence>
<dbReference type="GO" id="GO:0015744">
    <property type="term" value="P:succinate transport"/>
    <property type="evidence" value="ECO:0007669"/>
    <property type="project" value="TreeGrafter"/>
</dbReference>
<evidence type="ECO:0000256" key="5">
    <source>
        <dbReference type="ARBA" id="ARBA00022989"/>
    </source>
</evidence>
<dbReference type="InterPro" id="IPR024528">
    <property type="entry name" value="ThrE_2"/>
</dbReference>
<gene>
    <name evidence="10" type="ORF">SAMN03080599_02398</name>
</gene>
<feature type="domain" description="Threonine/Serine exporter ThrE" evidence="9">
    <location>
        <begin position="7"/>
        <end position="133"/>
    </location>
</feature>
<keyword evidence="4 8" id="KW-0812">Transmembrane</keyword>
<proteinExistence type="inferred from homology"/>
<comment type="similarity">
    <text evidence="7">Belongs to the ThrE exporter (TC 2.A.79) family.</text>
</comment>
<dbReference type="PANTHER" id="PTHR34390:SF1">
    <property type="entry name" value="SUCCINATE TRANSPORTER SUBUNIT YJJB-RELATED"/>
    <property type="match status" value="1"/>
</dbReference>
<feature type="transmembrane region" description="Helical" evidence="8">
    <location>
        <begin position="42"/>
        <end position="66"/>
    </location>
</feature>
<dbReference type="EMBL" id="FMWL01000014">
    <property type="protein sequence ID" value="SCZ80706.1"/>
    <property type="molecule type" value="Genomic_DNA"/>
</dbReference>
<evidence type="ECO:0000256" key="2">
    <source>
        <dbReference type="ARBA" id="ARBA00022475"/>
    </source>
</evidence>
<evidence type="ECO:0000256" key="4">
    <source>
        <dbReference type="ARBA" id="ARBA00022692"/>
    </source>
</evidence>